<dbReference type="InterPro" id="IPR044644">
    <property type="entry name" value="DinF-like"/>
</dbReference>
<keyword evidence="14" id="KW-1185">Reference proteome</keyword>
<evidence type="ECO:0000256" key="1">
    <source>
        <dbReference type="ARBA" id="ARBA00003408"/>
    </source>
</evidence>
<comment type="similarity">
    <text evidence="3">Belongs to the multi antimicrobial extrusion (MATE) (TC 2.A.66.1) family.</text>
</comment>
<feature type="transmembrane region" description="Helical" evidence="10">
    <location>
        <begin position="85"/>
        <end position="107"/>
    </location>
</feature>
<feature type="transmembrane region" description="Helical" evidence="10">
    <location>
        <begin position="383"/>
        <end position="402"/>
    </location>
</feature>
<dbReference type="STRING" id="1017273.SAMN05443094_10940"/>
<feature type="transmembrane region" description="Helical" evidence="10">
    <location>
        <begin position="42"/>
        <end position="64"/>
    </location>
</feature>
<evidence type="ECO:0000256" key="5">
    <source>
        <dbReference type="ARBA" id="ARBA00022448"/>
    </source>
</evidence>
<evidence type="ECO:0000313" key="14">
    <source>
        <dbReference type="Proteomes" id="UP000215545"/>
    </source>
</evidence>
<evidence type="ECO:0000313" key="11">
    <source>
        <dbReference type="EMBL" id="OXS74679.1"/>
    </source>
</evidence>
<evidence type="ECO:0000256" key="8">
    <source>
        <dbReference type="ARBA" id="ARBA00023136"/>
    </source>
</evidence>
<name>A0A1N7BCN6_9BACI</name>
<reference evidence="14" key="2">
    <citation type="submission" date="2017-03" db="EMBL/GenBank/DDBJ databases">
        <title>Bacillus sp. V-88(T) DSM27956, whole genome shotgun sequencing project.</title>
        <authorList>
            <person name="Dastager S.G."/>
            <person name="Neurgaonkar P.S."/>
            <person name="Dharne M.S."/>
        </authorList>
    </citation>
    <scope>NUCLEOTIDE SEQUENCE [LARGE SCALE GENOMIC DNA]</scope>
    <source>
        <strain evidence="14">DSM 25145</strain>
    </source>
</reference>
<dbReference type="PANTHER" id="PTHR43298:SF2">
    <property type="entry name" value="FMN_FAD EXPORTER YEEO-RELATED"/>
    <property type="match status" value="1"/>
</dbReference>
<evidence type="ECO:0000256" key="4">
    <source>
        <dbReference type="ARBA" id="ARBA00020268"/>
    </source>
</evidence>
<dbReference type="Proteomes" id="UP000186385">
    <property type="component" value="Unassembled WGS sequence"/>
</dbReference>
<protein>
    <recommendedName>
        <fullName evidence="4">Probable multidrug resistance protein NorM</fullName>
    </recommendedName>
    <alternativeName>
        <fullName evidence="9">Multidrug-efflux transporter</fullName>
    </alternativeName>
</protein>
<reference evidence="11" key="3">
    <citation type="submission" date="2017-03" db="EMBL/GenBank/DDBJ databases">
        <authorList>
            <person name="Dastager S.G."/>
            <person name="Neurgaonkar P.S."/>
            <person name="Dharne M.S."/>
        </authorList>
    </citation>
    <scope>NUCLEOTIDE SEQUENCE</scope>
    <source>
        <strain evidence="11">DSM 25145</strain>
    </source>
</reference>
<dbReference type="EMBL" id="MWSK01000009">
    <property type="protein sequence ID" value="OXS74679.1"/>
    <property type="molecule type" value="Genomic_DNA"/>
</dbReference>
<evidence type="ECO:0000256" key="7">
    <source>
        <dbReference type="ARBA" id="ARBA00022989"/>
    </source>
</evidence>
<dbReference type="GO" id="GO:0042910">
    <property type="term" value="F:xenobiotic transmembrane transporter activity"/>
    <property type="evidence" value="ECO:0007669"/>
    <property type="project" value="InterPro"/>
</dbReference>
<evidence type="ECO:0000256" key="9">
    <source>
        <dbReference type="ARBA" id="ARBA00031636"/>
    </source>
</evidence>
<feature type="transmembrane region" description="Helical" evidence="10">
    <location>
        <begin position="354"/>
        <end position="371"/>
    </location>
</feature>
<keyword evidence="6 10" id="KW-0812">Transmembrane</keyword>
<evidence type="ECO:0000256" key="6">
    <source>
        <dbReference type="ARBA" id="ARBA00022692"/>
    </source>
</evidence>
<sequence>MVVTHRMYLALALPLLLSTITTPLLGAVDTAVVGWLPDPAYIGGVAIGTIIFNTMYWLFGFLRVSTSGFTAQANGAGNELEETMAFLRPFGLAAFVGLFLFLLQWPIEGVFFDMMSPEQDVRALASDYFGIRIWGTPFALMNYVIIGWLMGMSKIKVVFMLQVWMNATNIVLDLLFVKVFSFGVSGVAAATVTAEISACLAGLLIIRKVSSIRFERELLKKMMALAPMVKMMAVNRDLMIRTICLLAVFNLFTAKGAAFGTDTLAANAILIQIHYILAYFFDGFANASSIYTGRAVGSKNEALYKKTVSLSFQWAGLMSLLLTVTYLLFSGPVIGLFTNLPEVASLADQYNKWMLVYPFFAGAGLVIYGVFTGAGEVAPIRNSMILALLVFLALQFLALPGLHNHGLWLAFMGFTLARTVFLVIYVPRLGRKLFNTGKNSG</sequence>
<dbReference type="Pfam" id="PF01554">
    <property type="entry name" value="MatE"/>
    <property type="match status" value="2"/>
</dbReference>
<keyword evidence="8 10" id="KW-0472">Membrane</keyword>
<dbReference type="RefSeq" id="WP_045852068.1">
    <property type="nucleotide sequence ID" value="NZ_FTLX01000009.1"/>
</dbReference>
<dbReference type="NCBIfam" id="TIGR00797">
    <property type="entry name" value="matE"/>
    <property type="match status" value="1"/>
</dbReference>
<comment type="function">
    <text evidence="1">Multidrug efflux pump.</text>
</comment>
<feature type="transmembrane region" description="Helical" evidence="10">
    <location>
        <begin position="182"/>
        <end position="206"/>
    </location>
</feature>
<feature type="transmembrane region" description="Helical" evidence="10">
    <location>
        <begin position="157"/>
        <end position="176"/>
    </location>
</feature>
<keyword evidence="5" id="KW-0813">Transport</keyword>
<comment type="subcellular location">
    <subcellularLocation>
        <location evidence="2">Membrane</location>
        <topology evidence="2">Multi-pass membrane protein</topology>
    </subcellularLocation>
</comment>
<feature type="transmembrane region" description="Helical" evidence="10">
    <location>
        <begin position="314"/>
        <end position="334"/>
    </location>
</feature>
<feature type="transmembrane region" description="Helical" evidence="10">
    <location>
        <begin position="408"/>
        <end position="426"/>
    </location>
</feature>
<keyword evidence="7 10" id="KW-1133">Transmembrane helix</keyword>
<evidence type="ECO:0000313" key="13">
    <source>
        <dbReference type="Proteomes" id="UP000186385"/>
    </source>
</evidence>
<organism evidence="12 13">
    <name type="scientific">Domibacillus enclensis</name>
    <dbReference type="NCBI Taxonomy" id="1017273"/>
    <lineage>
        <taxon>Bacteria</taxon>
        <taxon>Bacillati</taxon>
        <taxon>Bacillota</taxon>
        <taxon>Bacilli</taxon>
        <taxon>Bacillales</taxon>
        <taxon>Bacillaceae</taxon>
        <taxon>Domibacillus</taxon>
    </lineage>
</organism>
<dbReference type="AlphaFoldDB" id="A0A1N7BCN6"/>
<accession>A0A1N7BCN6</accession>
<dbReference type="OrthoDB" id="9776324at2"/>
<dbReference type="CDD" id="cd13136">
    <property type="entry name" value="MATE_DinF_like"/>
    <property type="match status" value="1"/>
</dbReference>
<dbReference type="GO" id="GO:0015297">
    <property type="term" value="F:antiporter activity"/>
    <property type="evidence" value="ECO:0007669"/>
    <property type="project" value="InterPro"/>
</dbReference>
<reference evidence="12 13" key="1">
    <citation type="submission" date="2017-01" db="EMBL/GenBank/DDBJ databases">
        <authorList>
            <person name="Mah S.A."/>
            <person name="Swanson W.J."/>
            <person name="Moy G.W."/>
            <person name="Vacquier V.D."/>
        </authorList>
    </citation>
    <scope>NUCLEOTIDE SEQUENCE [LARGE SCALE GENOMIC DNA]</scope>
    <source>
        <strain evidence="12 13">NIO-1016</strain>
    </source>
</reference>
<evidence type="ECO:0000256" key="3">
    <source>
        <dbReference type="ARBA" id="ARBA00010199"/>
    </source>
</evidence>
<evidence type="ECO:0000313" key="12">
    <source>
        <dbReference type="EMBL" id="SIR49121.1"/>
    </source>
</evidence>
<evidence type="ECO:0000256" key="10">
    <source>
        <dbReference type="SAM" id="Phobius"/>
    </source>
</evidence>
<gene>
    <name evidence="11" type="ORF">B1B05_16060</name>
    <name evidence="12" type="ORF">SAMN05443094_10940</name>
</gene>
<dbReference type="PANTHER" id="PTHR43298">
    <property type="entry name" value="MULTIDRUG RESISTANCE PROTEIN NORM-RELATED"/>
    <property type="match status" value="1"/>
</dbReference>
<proteinExistence type="inferred from homology"/>
<dbReference type="EMBL" id="FTLX01000009">
    <property type="protein sequence ID" value="SIR49121.1"/>
    <property type="molecule type" value="Genomic_DNA"/>
</dbReference>
<feature type="transmembrane region" description="Helical" evidence="10">
    <location>
        <begin position="238"/>
        <end position="258"/>
    </location>
</feature>
<feature type="transmembrane region" description="Helical" evidence="10">
    <location>
        <begin position="131"/>
        <end position="150"/>
    </location>
</feature>
<dbReference type="Proteomes" id="UP000215545">
    <property type="component" value="Unassembled WGS sequence"/>
</dbReference>
<dbReference type="GO" id="GO:0005886">
    <property type="term" value="C:plasma membrane"/>
    <property type="evidence" value="ECO:0007669"/>
    <property type="project" value="TreeGrafter"/>
</dbReference>
<dbReference type="InterPro" id="IPR002528">
    <property type="entry name" value="MATE_fam"/>
</dbReference>
<evidence type="ECO:0000256" key="2">
    <source>
        <dbReference type="ARBA" id="ARBA00004141"/>
    </source>
</evidence>
<dbReference type="InterPro" id="IPR050222">
    <property type="entry name" value="MATE_MdtK"/>
</dbReference>